<organism evidence="3 4">
    <name type="scientific">Frankia canadensis</name>
    <dbReference type="NCBI Taxonomy" id="1836972"/>
    <lineage>
        <taxon>Bacteria</taxon>
        <taxon>Bacillati</taxon>
        <taxon>Actinomycetota</taxon>
        <taxon>Actinomycetes</taxon>
        <taxon>Frankiales</taxon>
        <taxon>Frankiaceae</taxon>
        <taxon>Frankia</taxon>
    </lineage>
</organism>
<feature type="transmembrane region" description="Helical" evidence="1">
    <location>
        <begin position="7"/>
        <end position="27"/>
    </location>
</feature>
<dbReference type="AlphaFoldDB" id="A0A2I2KX98"/>
<sequence length="208" mass="23278">MISRSQIQIAITLAVVTWALLLLVNGVSLNSAYLKPYSIAIGVVTLSFLAYDRWLWKLPPLARVLGKPVLGGTWKGKIRSEWIDPDTGSRAAPIEIYVAIIQTSSTISLRLMSKESSSNTLTSVLEKKGVLLPRLAYMYQNIPTLSLRERSSIHHGAIILDVHGRPAQKLVGWYWTDRSTRGEISLDVRSKKVYSSFDEARTAMRRPI</sequence>
<name>A0A2I2KX98_9ACTN</name>
<evidence type="ECO:0000313" key="3">
    <source>
        <dbReference type="EMBL" id="SNQ50288.1"/>
    </source>
</evidence>
<feature type="domain" description="CD-NTase-associated protein 15" evidence="2">
    <location>
        <begin position="68"/>
        <end position="186"/>
    </location>
</feature>
<keyword evidence="1" id="KW-0472">Membrane</keyword>
<accession>A0A2I2KX98</accession>
<gene>
    <name evidence="3" type="ORF">FRACA_4330001</name>
</gene>
<evidence type="ECO:0000259" key="2">
    <source>
        <dbReference type="Pfam" id="PF18153"/>
    </source>
</evidence>
<keyword evidence="4" id="KW-1185">Reference proteome</keyword>
<protein>
    <submittedName>
        <fullName evidence="3">Putative membrane protein</fullName>
    </submittedName>
</protein>
<dbReference type="Proteomes" id="UP000234331">
    <property type="component" value="Unassembled WGS sequence"/>
</dbReference>
<dbReference type="RefSeq" id="WP_165818563.1">
    <property type="nucleotide sequence ID" value="NZ_FZMO01000372.1"/>
</dbReference>
<dbReference type="Pfam" id="PF18153">
    <property type="entry name" value="Cap15_CD_rec"/>
    <property type="match status" value="1"/>
</dbReference>
<keyword evidence="1" id="KW-1133">Transmembrane helix</keyword>
<keyword evidence="1" id="KW-0812">Transmembrane</keyword>
<proteinExistence type="predicted"/>
<evidence type="ECO:0000256" key="1">
    <source>
        <dbReference type="SAM" id="Phobius"/>
    </source>
</evidence>
<evidence type="ECO:0000313" key="4">
    <source>
        <dbReference type="Proteomes" id="UP000234331"/>
    </source>
</evidence>
<reference evidence="3 4" key="1">
    <citation type="submission" date="2017-06" db="EMBL/GenBank/DDBJ databases">
        <authorList>
            <person name="Kim H.J."/>
            <person name="Triplett B.A."/>
        </authorList>
    </citation>
    <scope>NUCLEOTIDE SEQUENCE [LARGE SCALE GENOMIC DNA]</scope>
    <source>
        <strain evidence="3">FRACA_ARgP5</strain>
    </source>
</reference>
<dbReference type="EMBL" id="FZMO01000372">
    <property type="protein sequence ID" value="SNQ50288.1"/>
    <property type="molecule type" value="Genomic_DNA"/>
</dbReference>
<dbReference type="InterPro" id="IPR041208">
    <property type="entry name" value="Cap15"/>
</dbReference>